<evidence type="ECO:0000313" key="1">
    <source>
        <dbReference type="EMBL" id="NBJ94016.1"/>
    </source>
</evidence>
<gene>
    <name evidence="1" type="ORF">D5281_15825</name>
</gene>
<sequence>MALKKLNQFLKFDFEEFSKGKVYQTIGTSEWKDYETKAHMGVKVEALIAKDNTPYKQKEGEHVTNAFEKITFKIRKAASIPVGSWVMPVNAVAVVYGDYRNQLSVTADDIRTIQKSN</sequence>
<dbReference type="OrthoDB" id="1692166at2"/>
<organism evidence="1 2">
    <name type="scientific">Parablautia muri</name>
    <dbReference type="NCBI Taxonomy" id="2320879"/>
    <lineage>
        <taxon>Bacteria</taxon>
        <taxon>Bacillati</taxon>
        <taxon>Bacillota</taxon>
        <taxon>Clostridia</taxon>
        <taxon>Lachnospirales</taxon>
        <taxon>Lachnospiraceae</taxon>
        <taxon>Parablautia</taxon>
    </lineage>
</organism>
<dbReference type="AlphaFoldDB" id="A0A9X5GTH8"/>
<dbReference type="RefSeq" id="WP_160561057.1">
    <property type="nucleotide sequence ID" value="NZ_QZDT01000028.1"/>
</dbReference>
<evidence type="ECO:0000313" key="2">
    <source>
        <dbReference type="Proteomes" id="UP001154420"/>
    </source>
</evidence>
<dbReference type="EMBL" id="QZDT01000028">
    <property type="protein sequence ID" value="NBJ94016.1"/>
    <property type="molecule type" value="Genomic_DNA"/>
</dbReference>
<protein>
    <submittedName>
        <fullName evidence="1">Uncharacterized protein</fullName>
    </submittedName>
</protein>
<accession>A0A9X5GTH8</accession>
<proteinExistence type="predicted"/>
<reference evidence="1" key="1">
    <citation type="submission" date="2018-09" db="EMBL/GenBank/DDBJ databases">
        <title>Murine metabolic-syndrome-specific gut microbial biobank.</title>
        <authorList>
            <person name="Liu C."/>
        </authorList>
    </citation>
    <scope>NUCLEOTIDE SEQUENCE</scope>
    <source>
        <strain evidence="1">D42-62</strain>
    </source>
</reference>
<keyword evidence="2" id="KW-1185">Reference proteome</keyword>
<comment type="caution">
    <text evidence="1">The sequence shown here is derived from an EMBL/GenBank/DDBJ whole genome shotgun (WGS) entry which is preliminary data.</text>
</comment>
<dbReference type="Proteomes" id="UP001154420">
    <property type="component" value="Unassembled WGS sequence"/>
</dbReference>
<name>A0A9X5GTH8_9FIRM</name>